<dbReference type="Proteomes" id="UP000297245">
    <property type="component" value="Unassembled WGS sequence"/>
</dbReference>
<name>A0A4S8LE85_DENBC</name>
<dbReference type="EMBL" id="ML179483">
    <property type="protein sequence ID" value="THU86718.1"/>
    <property type="molecule type" value="Genomic_DNA"/>
</dbReference>
<keyword evidence="2" id="KW-1185">Reference proteome</keyword>
<dbReference type="OrthoDB" id="2927083at2759"/>
<accession>A0A4S8LE85</accession>
<organism evidence="1 2">
    <name type="scientific">Dendrothele bispora (strain CBS 962.96)</name>
    <dbReference type="NCBI Taxonomy" id="1314807"/>
    <lineage>
        <taxon>Eukaryota</taxon>
        <taxon>Fungi</taxon>
        <taxon>Dikarya</taxon>
        <taxon>Basidiomycota</taxon>
        <taxon>Agaricomycotina</taxon>
        <taxon>Agaricomycetes</taxon>
        <taxon>Agaricomycetidae</taxon>
        <taxon>Agaricales</taxon>
        <taxon>Agaricales incertae sedis</taxon>
        <taxon>Dendrothele</taxon>
    </lineage>
</organism>
<reference evidence="1 2" key="1">
    <citation type="journal article" date="2019" name="Nat. Ecol. Evol.">
        <title>Megaphylogeny resolves global patterns of mushroom evolution.</title>
        <authorList>
            <person name="Varga T."/>
            <person name="Krizsan K."/>
            <person name="Foldi C."/>
            <person name="Dima B."/>
            <person name="Sanchez-Garcia M."/>
            <person name="Sanchez-Ramirez S."/>
            <person name="Szollosi G.J."/>
            <person name="Szarkandi J.G."/>
            <person name="Papp V."/>
            <person name="Albert L."/>
            <person name="Andreopoulos W."/>
            <person name="Angelini C."/>
            <person name="Antonin V."/>
            <person name="Barry K.W."/>
            <person name="Bougher N.L."/>
            <person name="Buchanan P."/>
            <person name="Buyck B."/>
            <person name="Bense V."/>
            <person name="Catcheside P."/>
            <person name="Chovatia M."/>
            <person name="Cooper J."/>
            <person name="Damon W."/>
            <person name="Desjardin D."/>
            <person name="Finy P."/>
            <person name="Geml J."/>
            <person name="Haridas S."/>
            <person name="Hughes K."/>
            <person name="Justo A."/>
            <person name="Karasinski D."/>
            <person name="Kautmanova I."/>
            <person name="Kiss B."/>
            <person name="Kocsube S."/>
            <person name="Kotiranta H."/>
            <person name="LaButti K.M."/>
            <person name="Lechner B.E."/>
            <person name="Liimatainen K."/>
            <person name="Lipzen A."/>
            <person name="Lukacs Z."/>
            <person name="Mihaltcheva S."/>
            <person name="Morgado L.N."/>
            <person name="Niskanen T."/>
            <person name="Noordeloos M.E."/>
            <person name="Ohm R.A."/>
            <person name="Ortiz-Santana B."/>
            <person name="Ovrebo C."/>
            <person name="Racz N."/>
            <person name="Riley R."/>
            <person name="Savchenko A."/>
            <person name="Shiryaev A."/>
            <person name="Soop K."/>
            <person name="Spirin V."/>
            <person name="Szebenyi C."/>
            <person name="Tomsovsky M."/>
            <person name="Tulloss R.E."/>
            <person name="Uehling J."/>
            <person name="Grigoriev I.V."/>
            <person name="Vagvolgyi C."/>
            <person name="Papp T."/>
            <person name="Martin F.M."/>
            <person name="Miettinen O."/>
            <person name="Hibbett D.S."/>
            <person name="Nagy L.G."/>
        </authorList>
    </citation>
    <scope>NUCLEOTIDE SEQUENCE [LARGE SCALE GENOMIC DNA]</scope>
    <source>
        <strain evidence="1 2">CBS 962.96</strain>
    </source>
</reference>
<feature type="non-terminal residue" evidence="1">
    <location>
        <position position="57"/>
    </location>
</feature>
<protein>
    <submittedName>
        <fullName evidence="1">Uncharacterized protein</fullName>
    </submittedName>
</protein>
<feature type="non-terminal residue" evidence="1">
    <location>
        <position position="1"/>
    </location>
</feature>
<evidence type="ECO:0000313" key="2">
    <source>
        <dbReference type="Proteomes" id="UP000297245"/>
    </source>
</evidence>
<evidence type="ECO:0000313" key="1">
    <source>
        <dbReference type="EMBL" id="THU86718.1"/>
    </source>
</evidence>
<proteinExistence type="predicted"/>
<gene>
    <name evidence="1" type="ORF">K435DRAFT_611833</name>
</gene>
<dbReference type="AlphaFoldDB" id="A0A4S8LE85"/>
<sequence>VDLTSCRSIQSAYVMLSRVRSLKGLCILRPFNITRIQNHISQELREELRRTEQLSLS</sequence>